<feature type="region of interest" description="Disordered" evidence="1">
    <location>
        <begin position="163"/>
        <end position="184"/>
    </location>
</feature>
<reference evidence="2" key="2">
    <citation type="submission" date="2015-07" db="EMBL/GenBank/DDBJ databases">
        <authorList>
            <person name="Noorani M."/>
        </authorList>
    </citation>
    <scope>NUCLEOTIDE SEQUENCE</scope>
    <source>
        <strain evidence="2">Yugu1</strain>
    </source>
</reference>
<dbReference type="AlphaFoldDB" id="A0A368PHW1"/>
<evidence type="ECO:0000256" key="1">
    <source>
        <dbReference type="SAM" id="MobiDB-lite"/>
    </source>
</evidence>
<gene>
    <name evidence="2" type="ORF">SETIT_1G016600v2</name>
</gene>
<dbReference type="EMBL" id="CM003528">
    <property type="protein sequence ID" value="RCV04640.1"/>
    <property type="molecule type" value="Genomic_DNA"/>
</dbReference>
<dbReference type="OrthoDB" id="712921at2759"/>
<name>A0A368PHW1_SETIT</name>
<evidence type="ECO:0000313" key="2">
    <source>
        <dbReference type="EMBL" id="RCV04640.1"/>
    </source>
</evidence>
<proteinExistence type="predicted"/>
<organism evidence="2">
    <name type="scientific">Setaria italica</name>
    <name type="common">Foxtail millet</name>
    <name type="synonym">Panicum italicum</name>
    <dbReference type="NCBI Taxonomy" id="4555"/>
    <lineage>
        <taxon>Eukaryota</taxon>
        <taxon>Viridiplantae</taxon>
        <taxon>Streptophyta</taxon>
        <taxon>Embryophyta</taxon>
        <taxon>Tracheophyta</taxon>
        <taxon>Spermatophyta</taxon>
        <taxon>Magnoliopsida</taxon>
        <taxon>Liliopsida</taxon>
        <taxon>Poales</taxon>
        <taxon>Poaceae</taxon>
        <taxon>PACMAD clade</taxon>
        <taxon>Panicoideae</taxon>
        <taxon>Panicodae</taxon>
        <taxon>Paniceae</taxon>
        <taxon>Cenchrinae</taxon>
        <taxon>Setaria</taxon>
    </lineage>
</organism>
<accession>A0A368PHW1</accession>
<sequence>MGSAISHFPLPPKPQNFRAMAACPPPTSAPTTQLQIQASAASCSLILIRSSHHALSTPPQDCLSYRLHPSTLRNPIDPSQMAVLNLGSCGGGDKENAPPAAARGIAVKIHVTMKRPGVGGKATRRRPPLRDITGLFLAAPSRPPPAALLALAEAELPEAVRARAGAPDGAAAKQGRYSLRKGFR</sequence>
<protein>
    <submittedName>
        <fullName evidence="2">Uncharacterized protein</fullName>
    </submittedName>
</protein>
<feature type="compositionally biased region" description="Low complexity" evidence="1">
    <location>
        <begin position="163"/>
        <end position="172"/>
    </location>
</feature>
<reference evidence="2" key="1">
    <citation type="journal article" date="2012" name="Nat. Biotechnol.">
        <title>Reference genome sequence of the model plant Setaria.</title>
        <authorList>
            <person name="Bennetzen J.L."/>
            <person name="Schmutz J."/>
            <person name="Wang H."/>
            <person name="Percifield R."/>
            <person name="Hawkins J."/>
            <person name="Pontaroli A.C."/>
            <person name="Estep M."/>
            <person name="Feng L."/>
            <person name="Vaughn J.N."/>
            <person name="Grimwood J."/>
            <person name="Jenkins J."/>
            <person name="Barry K."/>
            <person name="Lindquist E."/>
            <person name="Hellsten U."/>
            <person name="Deshpande S."/>
            <person name="Wang X."/>
            <person name="Wu X."/>
            <person name="Mitros T."/>
            <person name="Triplett J."/>
            <person name="Yang X."/>
            <person name="Ye C.Y."/>
            <person name="Mauro-Herrera M."/>
            <person name="Wang L."/>
            <person name="Li P."/>
            <person name="Sharma M."/>
            <person name="Sharma R."/>
            <person name="Ronald P.C."/>
            <person name="Panaud O."/>
            <person name="Kellogg E.A."/>
            <person name="Brutnell T.P."/>
            <person name="Doust A.N."/>
            <person name="Tuskan G.A."/>
            <person name="Rokhsar D."/>
            <person name="Devos K.M."/>
        </authorList>
    </citation>
    <scope>NUCLEOTIDE SEQUENCE [LARGE SCALE GENOMIC DNA]</scope>
    <source>
        <strain evidence="2">Yugu1</strain>
    </source>
</reference>